<reference evidence="1" key="3">
    <citation type="submission" date="2000-10" db="EMBL/GenBank/DDBJ databases">
        <authorList>
            <person name="Chao Q."/>
            <person name="Brooks S."/>
            <person name="Buehler E."/>
            <person name="Johnson-Hopson C."/>
            <person name="Khan S."/>
            <person name="Kim C."/>
            <person name="Shinn P."/>
            <person name="Altafi H."/>
            <person name="Bei B."/>
            <person name="Chin C."/>
            <person name="Chiou J."/>
            <person name="Choi E."/>
            <person name="Conn L."/>
            <person name="Conway A."/>
            <person name="Gonzalez A."/>
            <person name="Hansen N."/>
            <person name="Howing B."/>
            <person name="Koo T."/>
            <person name="Lam B."/>
            <person name="Lee J."/>
            <person name="Lenz C."/>
            <person name="Li J."/>
            <person name="Liu A."/>
            <person name="Liu J."/>
            <person name="Liu S."/>
            <person name="Mukharsky N."/>
            <person name="Nguyen M."/>
            <person name="Palm C."/>
            <person name="Pham P."/>
            <person name="Sakano H."/>
            <person name="Schwartz J."/>
            <person name="Southwick A."/>
            <person name="Thaveri A."/>
            <person name="Toriumi M."/>
            <person name="Vaysberg M."/>
            <person name="Yu G."/>
            <person name="Davis R."/>
            <person name="Federspiel N."/>
            <person name="Theologis A."/>
            <person name="Ecker J."/>
        </authorList>
    </citation>
    <scope>NUCLEOTIDE SEQUENCE</scope>
</reference>
<name>Q9MAL2_ARATH</name>
<accession>Q9MAL2</accession>
<protein>
    <submittedName>
        <fullName evidence="1">F27F5.4</fullName>
    </submittedName>
</protein>
<reference evidence="1" key="2">
    <citation type="submission" date="2000-03" db="EMBL/GenBank/DDBJ databases">
        <title>Genomic sequence for Arabidopsis thaliana BAC F27F5 from chromosome I.</title>
        <authorList>
            <person name="Chao Q."/>
            <person name="Brooks S."/>
            <person name="Buehler E."/>
            <person name="Johnson-Hopson C."/>
            <person name="Khan S."/>
            <person name="Kim C."/>
            <person name="Shinn P."/>
            <person name="Altafi H."/>
            <person name="Bei Q."/>
            <person name="Chin C."/>
            <person name="Chiou J."/>
            <person name="Choi E."/>
            <person name="Conn L."/>
            <person name="Conway A."/>
            <person name="Gonzales A."/>
            <person name="Hansen N."/>
            <person name="Howng B."/>
            <person name="Koo T."/>
            <person name="Lam B."/>
            <person name="Lee J."/>
            <person name="Lenz C."/>
            <person name="Li J."/>
            <person name="Liu A."/>
            <person name="Liu K."/>
            <person name="Liu S."/>
            <person name="Mukharsky N."/>
            <person name="Nguyen M."/>
            <person name="Palm C."/>
            <person name="Pham P."/>
            <person name="Sakano H."/>
            <person name="Schwartz J."/>
            <person name="Southwick A."/>
            <person name="Thaveri A."/>
            <person name="Toriumi M."/>
            <person name="Vaysberg M."/>
            <person name="Yu G."/>
            <person name="Federspiel N.A."/>
            <person name="Theologis A."/>
            <person name="Ecker J.R."/>
        </authorList>
    </citation>
    <scope>NUCLEOTIDE SEQUENCE</scope>
</reference>
<dbReference type="AlphaFoldDB" id="Q9MAL2"/>
<sequence length="78" mass="8469">MVGQTVISGCCNWRRKSKTGWWGSLRVETISARFVGSEVARCAEARKLVLVSAMEVGSDVGFGLVARIDNFGHVARVV</sequence>
<evidence type="ECO:0000313" key="1">
    <source>
        <dbReference type="EMBL" id="AAF69151.1"/>
    </source>
</evidence>
<dbReference type="EMBL" id="AC007915">
    <property type="protein sequence ID" value="AAF69151.1"/>
    <property type="molecule type" value="Genomic_DNA"/>
</dbReference>
<proteinExistence type="predicted"/>
<reference key="1">
    <citation type="journal article" date="2000" name="Nature">
        <title>Sequence and analysis of chromosome 1 of the plant Arabidopsis thaliana.</title>
        <authorList>
            <person name="Theologis A."/>
            <person name="Ecker J.R."/>
            <person name="Palm C.J."/>
            <person name="Federspiel N.A."/>
            <person name="Kaul S."/>
            <person name="White O."/>
            <person name="Alonso J."/>
            <person name="Altafi H."/>
            <person name="Araujo R."/>
            <person name="Bowman C.L."/>
            <person name="Brooks S.Y."/>
            <person name="Buehler E."/>
            <person name="Chan A."/>
            <person name="Chao Q."/>
            <person name="Chen H."/>
            <person name="Cheuk R.F."/>
            <person name="Chin C.W."/>
            <person name="Chung M.K."/>
            <person name="Conn L."/>
            <person name="Conway A.B."/>
            <person name="Conway A.R."/>
            <person name="Creasy T.H."/>
            <person name="Dewar K."/>
            <person name="Dunn P."/>
            <person name="Etgu P."/>
            <person name="Feldblyum T.V."/>
            <person name="Feng J."/>
            <person name="Fong B."/>
            <person name="Fujii C.Y."/>
            <person name="Gill J.E."/>
            <person name="Goldsmith A.D."/>
            <person name="Haas B."/>
            <person name="Hansen N.F."/>
            <person name="Hughes B."/>
            <person name="Huizar L."/>
            <person name="Hunter J.L."/>
            <person name="Jenkins J."/>
            <person name="Johnson-Hopson C."/>
            <person name="Khan S."/>
            <person name="Khaykin E."/>
            <person name="Kim C.J."/>
            <person name="Koo H.L."/>
            <person name="Kremenetskaia I."/>
            <person name="Kurtz D.B."/>
            <person name="Kwan A."/>
            <person name="Lam B."/>
            <person name="Langin-Hooper S."/>
            <person name="Lee A."/>
            <person name="Lee J.M."/>
            <person name="Lenz C.A."/>
            <person name="Li J.H."/>
            <person name="Li Y."/>
            <person name="Lin X."/>
            <person name="Liu S.X."/>
            <person name="Liu Z.A."/>
            <person name="Luros J.S."/>
            <person name="Maiti R."/>
            <person name="Marziali A."/>
            <person name="Militscher J."/>
            <person name="Miranda M."/>
            <person name="Nguyen M."/>
            <person name="Nierman W.C."/>
            <person name="Osborne B.I."/>
            <person name="Pai G."/>
            <person name="Peterson J."/>
            <person name="Pham P.K."/>
            <person name="Rizzo M."/>
            <person name="Rooney T."/>
            <person name="Rowley D."/>
            <person name="Sakano H."/>
            <person name="Salzberg S.L."/>
            <person name="Schwartz J.R."/>
            <person name="Shinn P."/>
            <person name="Southwick A.M."/>
            <person name="Sun H."/>
            <person name="Tallon L.J."/>
            <person name="Tambunga G."/>
            <person name="Toriumi M.J."/>
            <person name="Town C.D."/>
            <person name="Utterback T."/>
            <person name="Van Aken S."/>
            <person name="Vaysberg M."/>
            <person name="Vysotskaia V.S."/>
            <person name="Walker M."/>
            <person name="Wu D."/>
            <person name="Yu G."/>
            <person name="Fraser C.M."/>
            <person name="Venter J.C."/>
            <person name="Davis R.W."/>
        </authorList>
    </citation>
    <scope>NUCLEOTIDE SEQUENCE [LARGE SCALE GENOMIC DNA]</scope>
    <source>
        <strain>cv. Columbia</strain>
    </source>
</reference>
<organism evidence="1">
    <name type="scientific">Arabidopsis thaliana</name>
    <name type="common">Mouse-ear cress</name>
    <dbReference type="NCBI Taxonomy" id="3702"/>
    <lineage>
        <taxon>Eukaryota</taxon>
        <taxon>Viridiplantae</taxon>
        <taxon>Streptophyta</taxon>
        <taxon>Embryophyta</taxon>
        <taxon>Tracheophyta</taxon>
        <taxon>Spermatophyta</taxon>
        <taxon>Magnoliopsida</taxon>
        <taxon>eudicotyledons</taxon>
        <taxon>Gunneridae</taxon>
        <taxon>Pentapetalae</taxon>
        <taxon>rosids</taxon>
        <taxon>malvids</taxon>
        <taxon>Brassicales</taxon>
        <taxon>Brassicaceae</taxon>
        <taxon>Camelineae</taxon>
        <taxon>Arabidopsis</taxon>
    </lineage>
</organism>